<dbReference type="Gene3D" id="1.20.58.110">
    <property type="entry name" value="Ribosomal protein S20"/>
    <property type="match status" value="1"/>
</dbReference>
<dbReference type="Pfam" id="PF01649">
    <property type="entry name" value="Ribosomal_S20p"/>
    <property type="match status" value="1"/>
</dbReference>
<dbReference type="EMBL" id="FQXM01000031">
    <property type="protein sequence ID" value="SHI00280.1"/>
    <property type="molecule type" value="Genomic_DNA"/>
</dbReference>
<evidence type="ECO:0000256" key="3">
    <source>
        <dbReference type="ARBA" id="ARBA00022730"/>
    </source>
</evidence>
<accession>A0A1M5XKE0</accession>
<dbReference type="GO" id="GO:0015935">
    <property type="term" value="C:small ribosomal subunit"/>
    <property type="evidence" value="ECO:0007669"/>
    <property type="project" value="TreeGrafter"/>
</dbReference>
<dbReference type="Proteomes" id="UP000184447">
    <property type="component" value="Unassembled WGS sequence"/>
</dbReference>
<evidence type="ECO:0000256" key="6">
    <source>
        <dbReference type="ARBA" id="ARBA00023274"/>
    </source>
</evidence>
<evidence type="ECO:0000256" key="1">
    <source>
        <dbReference type="ARBA" id="ARBA00003134"/>
    </source>
</evidence>
<proteinExistence type="inferred from homology"/>
<protein>
    <recommendedName>
        <fullName evidence="7 8">Small ribosomal subunit protein bS20</fullName>
    </recommendedName>
</protein>
<comment type="function">
    <text evidence="1 8">Binds directly to 16S ribosomal RNA.</text>
</comment>
<organism evidence="9 10">
    <name type="scientific">Clostridium grantii DSM 8605</name>
    <dbReference type="NCBI Taxonomy" id="1121316"/>
    <lineage>
        <taxon>Bacteria</taxon>
        <taxon>Bacillati</taxon>
        <taxon>Bacillota</taxon>
        <taxon>Clostridia</taxon>
        <taxon>Eubacteriales</taxon>
        <taxon>Clostridiaceae</taxon>
        <taxon>Clostridium</taxon>
    </lineage>
</organism>
<dbReference type="GO" id="GO:0005829">
    <property type="term" value="C:cytosol"/>
    <property type="evidence" value="ECO:0007669"/>
    <property type="project" value="TreeGrafter"/>
</dbReference>
<evidence type="ECO:0000256" key="8">
    <source>
        <dbReference type="HAMAP-Rule" id="MF_00500"/>
    </source>
</evidence>
<dbReference type="RefSeq" id="WP_073340552.1">
    <property type="nucleotide sequence ID" value="NZ_FQXM01000031.1"/>
</dbReference>
<reference evidence="9 10" key="1">
    <citation type="submission" date="2016-11" db="EMBL/GenBank/DDBJ databases">
        <authorList>
            <person name="Jaros S."/>
            <person name="Januszkiewicz K."/>
            <person name="Wedrychowicz H."/>
        </authorList>
    </citation>
    <scope>NUCLEOTIDE SEQUENCE [LARGE SCALE GENOMIC DNA]</scope>
    <source>
        <strain evidence="9 10">DSM 8605</strain>
    </source>
</reference>
<evidence type="ECO:0000313" key="10">
    <source>
        <dbReference type="Proteomes" id="UP000184447"/>
    </source>
</evidence>
<dbReference type="AlphaFoldDB" id="A0A1M5XKE0"/>
<sequence>MANVQSAKKKIKVIKTKTLRNKMIKSALKTQIKKFEVALESNNASTAAVELKACVKALDMAASKGVLHKNKVARTKSRLTAKLNGLSA</sequence>
<evidence type="ECO:0000256" key="2">
    <source>
        <dbReference type="ARBA" id="ARBA00007634"/>
    </source>
</evidence>
<keyword evidence="5 8" id="KW-0689">Ribosomal protein</keyword>
<dbReference type="STRING" id="1121316.SAMN02745207_03734"/>
<dbReference type="NCBIfam" id="TIGR00029">
    <property type="entry name" value="S20"/>
    <property type="match status" value="1"/>
</dbReference>
<dbReference type="GO" id="GO:0006412">
    <property type="term" value="P:translation"/>
    <property type="evidence" value="ECO:0007669"/>
    <property type="project" value="UniProtKB-UniRule"/>
</dbReference>
<evidence type="ECO:0000256" key="7">
    <source>
        <dbReference type="ARBA" id="ARBA00035136"/>
    </source>
</evidence>
<evidence type="ECO:0000313" key="9">
    <source>
        <dbReference type="EMBL" id="SHI00280.1"/>
    </source>
</evidence>
<keyword evidence="6 8" id="KW-0687">Ribonucleoprotein</keyword>
<evidence type="ECO:0000256" key="4">
    <source>
        <dbReference type="ARBA" id="ARBA00022884"/>
    </source>
</evidence>
<dbReference type="InterPro" id="IPR036510">
    <property type="entry name" value="Ribosomal_bS20_sf"/>
</dbReference>
<dbReference type="PANTHER" id="PTHR33398:SF1">
    <property type="entry name" value="SMALL RIBOSOMAL SUBUNIT PROTEIN BS20C"/>
    <property type="match status" value="1"/>
</dbReference>
<keyword evidence="4 8" id="KW-0694">RNA-binding</keyword>
<gene>
    <name evidence="8" type="primary">rpsT</name>
    <name evidence="9" type="ORF">SAMN02745207_03734</name>
</gene>
<evidence type="ECO:0000256" key="5">
    <source>
        <dbReference type="ARBA" id="ARBA00022980"/>
    </source>
</evidence>
<dbReference type="SUPFAM" id="SSF46992">
    <property type="entry name" value="Ribosomal protein S20"/>
    <property type="match status" value="1"/>
</dbReference>
<dbReference type="GO" id="GO:0070181">
    <property type="term" value="F:small ribosomal subunit rRNA binding"/>
    <property type="evidence" value="ECO:0007669"/>
    <property type="project" value="TreeGrafter"/>
</dbReference>
<dbReference type="InterPro" id="IPR002583">
    <property type="entry name" value="Ribosomal_bS20"/>
</dbReference>
<keyword evidence="3 8" id="KW-0699">rRNA-binding</keyword>
<name>A0A1M5XKE0_9CLOT</name>
<dbReference type="OrthoDB" id="9808392at2"/>
<dbReference type="HAMAP" id="MF_00500">
    <property type="entry name" value="Ribosomal_bS20"/>
    <property type="match status" value="1"/>
</dbReference>
<comment type="similarity">
    <text evidence="2 8">Belongs to the bacterial ribosomal protein bS20 family.</text>
</comment>
<keyword evidence="10" id="KW-1185">Reference proteome</keyword>
<dbReference type="PANTHER" id="PTHR33398">
    <property type="entry name" value="30S RIBOSOMAL PROTEIN S20"/>
    <property type="match status" value="1"/>
</dbReference>
<dbReference type="GO" id="GO:0003735">
    <property type="term" value="F:structural constituent of ribosome"/>
    <property type="evidence" value="ECO:0007669"/>
    <property type="project" value="InterPro"/>
</dbReference>
<dbReference type="FunFam" id="1.20.58.110:FF:000001">
    <property type="entry name" value="30S ribosomal protein S20"/>
    <property type="match status" value="1"/>
</dbReference>